<keyword evidence="4" id="KW-1185">Reference proteome</keyword>
<dbReference type="VEuPathDB" id="FungiDB:Z517_12211"/>
<organism evidence="3 4">
    <name type="scientific">Fonsecaea pedrosoi CBS 271.37</name>
    <dbReference type="NCBI Taxonomy" id="1442368"/>
    <lineage>
        <taxon>Eukaryota</taxon>
        <taxon>Fungi</taxon>
        <taxon>Dikarya</taxon>
        <taxon>Ascomycota</taxon>
        <taxon>Pezizomycotina</taxon>
        <taxon>Eurotiomycetes</taxon>
        <taxon>Chaetothyriomycetidae</taxon>
        <taxon>Chaetothyriales</taxon>
        <taxon>Herpotrichiellaceae</taxon>
        <taxon>Fonsecaea</taxon>
    </lineage>
</organism>
<reference evidence="3 4" key="1">
    <citation type="submission" date="2015-01" db="EMBL/GenBank/DDBJ databases">
        <title>The Genome Sequence of Fonsecaea pedrosoi CBS 271.37.</title>
        <authorList>
            <consortium name="The Broad Institute Genomics Platform"/>
            <person name="Cuomo C."/>
            <person name="de Hoog S."/>
            <person name="Gorbushina A."/>
            <person name="Stielow B."/>
            <person name="Teixiera M."/>
            <person name="Abouelleil A."/>
            <person name="Chapman S.B."/>
            <person name="Priest M."/>
            <person name="Young S.K."/>
            <person name="Wortman J."/>
            <person name="Nusbaum C."/>
            <person name="Birren B."/>
        </authorList>
    </citation>
    <scope>NUCLEOTIDE SEQUENCE [LARGE SCALE GENOMIC DNA]</scope>
    <source>
        <strain evidence="3 4">CBS 271.37</strain>
    </source>
</reference>
<feature type="compositionally biased region" description="Polar residues" evidence="2">
    <location>
        <begin position="243"/>
        <end position="255"/>
    </location>
</feature>
<protein>
    <submittedName>
        <fullName evidence="3">Uncharacterized protein</fullName>
    </submittedName>
</protein>
<feature type="region of interest" description="Disordered" evidence="2">
    <location>
        <begin position="243"/>
        <end position="270"/>
    </location>
</feature>
<feature type="compositionally biased region" description="Basic and acidic residues" evidence="2">
    <location>
        <begin position="300"/>
        <end position="315"/>
    </location>
</feature>
<evidence type="ECO:0000313" key="3">
    <source>
        <dbReference type="EMBL" id="KIW74271.1"/>
    </source>
</evidence>
<name>A0A0D2D9K1_9EURO</name>
<keyword evidence="1" id="KW-0175">Coiled coil</keyword>
<dbReference type="EMBL" id="KN846977">
    <property type="protein sequence ID" value="KIW74271.1"/>
    <property type="molecule type" value="Genomic_DNA"/>
</dbReference>
<sequence length="561" mass="62603">MIPLIAASDLEANPAFARLWEYVTKELLVGGDASSRKEEEERERAWRVGRRRRRRINAEKRMRVTRRGGQRSVGDGGVGEEGSVRYCGSREGEGDGQEEGLDQEQELDGQAEDDDGEEGEEEDDDIEDDEGRAGRHGKHQQKPLSLDRQLHSLRVARVKRRILRDVLDDVACLDSSAGQSHGEASESHLRSPGSEPLRSHQRSESHISVSAATTTTPPYAGAAVANAEMLDVTNQISNLQGQTAAANSSLTSGKTDNVDTERSPGKSIPPDLGELVRVIAAYLHLMLDGSGSPFSSSSSDEVHSRQRGLREKQDIRKDDKLEKGLLYEDILRFKMNMGPIADAVSSRLVELESSLCVLSDIALENGYEEEDEDKSRARRTQGRLRVSQDLRESVQTQLSHLSDLRENVLPSSLTTLTATLQQLVTLQRQLLQLQVQYLETSKHGVLSRYTMSKIAFLDTVAQAMALKAQVLVLEARKDFEFSPEAERRKEVIRKKMAEVQKEEDGLDNRIGSLESVLAEYEAIDTGASIMGRLGKRYKEIEEEMEGVRKDIEMLQRRAVKR</sequence>
<dbReference type="STRING" id="1442368.A0A0D2D9K1"/>
<evidence type="ECO:0000256" key="1">
    <source>
        <dbReference type="SAM" id="Coils"/>
    </source>
</evidence>
<dbReference type="RefSeq" id="XP_013278079.1">
    <property type="nucleotide sequence ID" value="XM_013422625.1"/>
</dbReference>
<dbReference type="AlphaFoldDB" id="A0A0D2D9K1"/>
<evidence type="ECO:0000256" key="2">
    <source>
        <dbReference type="SAM" id="MobiDB-lite"/>
    </source>
</evidence>
<feature type="region of interest" description="Disordered" evidence="2">
    <location>
        <begin position="293"/>
        <end position="315"/>
    </location>
</feature>
<evidence type="ECO:0000313" key="4">
    <source>
        <dbReference type="Proteomes" id="UP000053029"/>
    </source>
</evidence>
<dbReference type="HOGENOM" id="CLU_039528_0_0_1"/>
<dbReference type="OrthoDB" id="66964at2759"/>
<proteinExistence type="predicted"/>
<accession>A0A0D2D9K1</accession>
<dbReference type="GeneID" id="25311701"/>
<dbReference type="Proteomes" id="UP000053029">
    <property type="component" value="Unassembled WGS sequence"/>
</dbReference>
<feature type="compositionally biased region" description="Basic and acidic residues" evidence="2">
    <location>
        <begin position="34"/>
        <end position="46"/>
    </location>
</feature>
<gene>
    <name evidence="3" type="ORF">Z517_12211</name>
</gene>
<feature type="region of interest" description="Disordered" evidence="2">
    <location>
        <begin position="57"/>
        <end position="146"/>
    </location>
</feature>
<feature type="region of interest" description="Disordered" evidence="2">
    <location>
        <begin position="30"/>
        <end position="49"/>
    </location>
</feature>
<feature type="region of interest" description="Disordered" evidence="2">
    <location>
        <begin position="176"/>
        <end position="214"/>
    </location>
</feature>
<feature type="coiled-coil region" evidence="1">
    <location>
        <begin position="482"/>
        <end position="557"/>
    </location>
</feature>
<feature type="compositionally biased region" description="Acidic residues" evidence="2">
    <location>
        <begin position="94"/>
        <end position="130"/>
    </location>
</feature>